<dbReference type="FunFam" id="3.40.309.10:FF:000018">
    <property type="entry name" value="Alpha-aminoadipic semialdehyde dehydrogenase"/>
    <property type="match status" value="1"/>
</dbReference>
<feature type="domain" description="Aldehyde dehydrogenase" evidence="8">
    <location>
        <begin position="140"/>
        <end position="431"/>
    </location>
</feature>
<dbReference type="InterPro" id="IPR044638">
    <property type="entry name" value="ALDH7A1-like"/>
</dbReference>
<evidence type="ECO:0000256" key="2">
    <source>
        <dbReference type="ARBA" id="ARBA00011881"/>
    </source>
</evidence>
<dbReference type="Proteomes" id="UP000887540">
    <property type="component" value="Unplaced"/>
</dbReference>
<dbReference type="AlphaFoldDB" id="A0A914C2B8"/>
<dbReference type="PANTHER" id="PTHR43521:SF1">
    <property type="entry name" value="ALPHA-AMINOADIPIC SEMIALDEHYDE DEHYDROGENASE"/>
    <property type="match status" value="1"/>
</dbReference>
<dbReference type="InterPro" id="IPR016163">
    <property type="entry name" value="Ald_DH_C"/>
</dbReference>
<dbReference type="Gene3D" id="3.40.309.10">
    <property type="entry name" value="Aldehyde Dehydrogenase, Chain A, domain 2"/>
    <property type="match status" value="1"/>
</dbReference>
<dbReference type="InterPro" id="IPR029510">
    <property type="entry name" value="Ald_DH_CS_GLU"/>
</dbReference>
<evidence type="ECO:0000256" key="1">
    <source>
        <dbReference type="ARBA" id="ARBA00009986"/>
    </source>
</evidence>
<evidence type="ECO:0000256" key="6">
    <source>
        <dbReference type="PROSITE-ProRule" id="PRU10007"/>
    </source>
</evidence>
<keyword evidence="4" id="KW-0520">NAD</keyword>
<feature type="active site" evidence="6">
    <location>
        <position position="204"/>
    </location>
</feature>
<comment type="similarity">
    <text evidence="1 7">Belongs to the aldehyde dehydrogenase family.</text>
</comment>
<evidence type="ECO:0000259" key="8">
    <source>
        <dbReference type="Pfam" id="PF00171"/>
    </source>
</evidence>
<dbReference type="PROSITE" id="PS00687">
    <property type="entry name" value="ALDEHYDE_DEHYDR_GLU"/>
    <property type="match status" value="1"/>
</dbReference>
<evidence type="ECO:0000256" key="3">
    <source>
        <dbReference type="ARBA" id="ARBA00023002"/>
    </source>
</evidence>
<evidence type="ECO:0000313" key="10">
    <source>
        <dbReference type="WBParaSite" id="ACRNAN_Path_1518.g5910.t1"/>
    </source>
</evidence>
<organism evidence="9 10">
    <name type="scientific">Acrobeloides nanus</name>
    <dbReference type="NCBI Taxonomy" id="290746"/>
    <lineage>
        <taxon>Eukaryota</taxon>
        <taxon>Metazoa</taxon>
        <taxon>Ecdysozoa</taxon>
        <taxon>Nematoda</taxon>
        <taxon>Chromadorea</taxon>
        <taxon>Rhabditida</taxon>
        <taxon>Tylenchina</taxon>
        <taxon>Cephalobomorpha</taxon>
        <taxon>Cephaloboidea</taxon>
        <taxon>Cephalobidae</taxon>
        <taxon>Acrobeloides</taxon>
    </lineage>
</organism>
<proteinExistence type="inferred from homology"/>
<dbReference type="InterPro" id="IPR015590">
    <property type="entry name" value="Aldehyde_DH_dom"/>
</dbReference>
<dbReference type="WBParaSite" id="ACRNAN_Path_1518.g5910.t1">
    <property type="protein sequence ID" value="ACRNAN_Path_1518.g5910.t1"/>
    <property type="gene ID" value="ACRNAN_Path_1518.g5910"/>
</dbReference>
<dbReference type="InterPro" id="IPR016161">
    <property type="entry name" value="Ald_DH/histidinol_DH"/>
</dbReference>
<evidence type="ECO:0000256" key="7">
    <source>
        <dbReference type="RuleBase" id="RU003345"/>
    </source>
</evidence>
<feature type="domain" description="Aldehyde dehydrogenase" evidence="8">
    <location>
        <begin position="37"/>
        <end position="133"/>
    </location>
</feature>
<comment type="subunit">
    <text evidence="2">Homotetramer.</text>
</comment>
<dbReference type="Gene3D" id="3.40.605.10">
    <property type="entry name" value="Aldehyde Dehydrogenase, Chain A, domain 1"/>
    <property type="match status" value="2"/>
</dbReference>
<dbReference type="SUPFAM" id="SSF53720">
    <property type="entry name" value="ALDH-like"/>
    <property type="match status" value="1"/>
</dbReference>
<reference evidence="10" key="1">
    <citation type="submission" date="2022-11" db="UniProtKB">
        <authorList>
            <consortium name="WormBaseParasite"/>
        </authorList>
    </citation>
    <scope>IDENTIFICATION</scope>
</reference>
<dbReference type="Pfam" id="PF00171">
    <property type="entry name" value="Aldedh"/>
    <property type="match status" value="2"/>
</dbReference>
<evidence type="ECO:0000256" key="4">
    <source>
        <dbReference type="ARBA" id="ARBA00023027"/>
    </source>
</evidence>
<name>A0A914C2B8_9BILA</name>
<dbReference type="GO" id="GO:0004029">
    <property type="term" value="F:aldehyde dehydrogenase (NAD+) activity"/>
    <property type="evidence" value="ECO:0007669"/>
    <property type="project" value="UniProtKB-EC"/>
</dbReference>
<keyword evidence="3 7" id="KW-0560">Oxidoreductase</keyword>
<protein>
    <recommendedName>
        <fullName evidence="5">aldehyde dehydrogenase (NAD(+))</fullName>
        <ecNumber evidence="5">1.2.1.3</ecNumber>
    </recommendedName>
</protein>
<sequence>MASSYINNPKYAFLKELGLKEENPGVFTGEWGGNGNIVDSINPATNEVIARVRQGNTSDYDRAVYAAKEAYDKWSELPAPARGEIVRQIGDKLRANIQQLGKLVSLEMGKILPEGVGEVQEYVDICDYAVGLSLAIAVTKLIEDVLKQNKLPPGLCSLVCGEGDVGNALATDPRINLVSFTGSTEVGRIVGQHVQARFGKVLLELGGNNALIVLDDADLDMVVPAATFACVGTAGQRCTTTRRLIVHEKVYDEVVKRMTKAYKQLESRIGDPLESTTLIGPLHNQAGVSKYKATVAEAIASGGKVEIGAKVLEDRRGNFVLPTIVTGLPHDHPLVLRETFAPIVYVLKVKNVDEAIAVNNEAKQGLSSSLFTQNLGNIFKWIGPKGSDCGIVNVNIPTSGAEIGGAFGGEKETGGGRESGSDSWKQYMRRSTCTINYSKALPLAQGIKFE</sequence>
<dbReference type="EC" id="1.2.1.3" evidence="5"/>
<dbReference type="InterPro" id="IPR016162">
    <property type="entry name" value="Ald_DH_N"/>
</dbReference>
<dbReference type="PANTHER" id="PTHR43521">
    <property type="entry name" value="ALPHA-AMINOADIPIC SEMIALDEHYDE DEHYDROGENASE"/>
    <property type="match status" value="1"/>
</dbReference>
<keyword evidence="9" id="KW-1185">Reference proteome</keyword>
<evidence type="ECO:0000256" key="5">
    <source>
        <dbReference type="ARBA" id="ARBA00024226"/>
    </source>
</evidence>
<evidence type="ECO:0000313" key="9">
    <source>
        <dbReference type="Proteomes" id="UP000887540"/>
    </source>
</evidence>
<accession>A0A914C2B8</accession>